<evidence type="ECO:0000259" key="8">
    <source>
        <dbReference type="PROSITE" id="PS51471"/>
    </source>
</evidence>
<dbReference type="Proteomes" id="UP001479436">
    <property type="component" value="Unassembled WGS sequence"/>
</dbReference>
<keyword evidence="10" id="KW-1185">Reference proteome</keyword>
<keyword evidence="6" id="KW-0408">Iron</keyword>
<dbReference type="SUPFAM" id="SSF51197">
    <property type="entry name" value="Clavaminate synthase-like"/>
    <property type="match status" value="1"/>
</dbReference>
<protein>
    <recommendedName>
        <fullName evidence="8">Fe2OG dioxygenase domain-containing protein</fullName>
    </recommendedName>
</protein>
<organism evidence="9 10">
    <name type="scientific">Basidiobolus ranarum</name>
    <dbReference type="NCBI Taxonomy" id="34480"/>
    <lineage>
        <taxon>Eukaryota</taxon>
        <taxon>Fungi</taxon>
        <taxon>Fungi incertae sedis</taxon>
        <taxon>Zoopagomycota</taxon>
        <taxon>Entomophthoromycotina</taxon>
        <taxon>Basidiobolomycetes</taxon>
        <taxon>Basidiobolales</taxon>
        <taxon>Basidiobolaceae</taxon>
        <taxon>Basidiobolus</taxon>
    </lineage>
</organism>
<keyword evidence="5" id="KW-0560">Oxidoreductase</keyword>
<comment type="subcellular location">
    <subcellularLocation>
        <location evidence="1">Nucleus</location>
    </subcellularLocation>
</comment>
<accession>A0ABR2VNQ2</accession>
<keyword evidence="4" id="KW-0223">Dioxygenase</keyword>
<keyword evidence="7" id="KW-0539">Nucleus</keyword>
<evidence type="ECO:0000256" key="1">
    <source>
        <dbReference type="ARBA" id="ARBA00004123"/>
    </source>
</evidence>
<evidence type="ECO:0000256" key="3">
    <source>
        <dbReference type="ARBA" id="ARBA00022723"/>
    </source>
</evidence>
<evidence type="ECO:0000256" key="5">
    <source>
        <dbReference type="ARBA" id="ARBA00023002"/>
    </source>
</evidence>
<dbReference type="InterPro" id="IPR032862">
    <property type="entry name" value="ALKBH6"/>
</dbReference>
<dbReference type="Gene3D" id="2.60.120.590">
    <property type="entry name" value="Alpha-ketoglutarate-dependent dioxygenase AlkB-like"/>
    <property type="match status" value="1"/>
</dbReference>
<evidence type="ECO:0000256" key="7">
    <source>
        <dbReference type="ARBA" id="ARBA00023242"/>
    </source>
</evidence>
<evidence type="ECO:0000313" key="10">
    <source>
        <dbReference type="Proteomes" id="UP001479436"/>
    </source>
</evidence>
<dbReference type="InterPro" id="IPR027450">
    <property type="entry name" value="AlkB-like"/>
</dbReference>
<dbReference type="InterPro" id="IPR005123">
    <property type="entry name" value="Oxoglu/Fe-dep_dioxygenase_dom"/>
</dbReference>
<dbReference type="InterPro" id="IPR037151">
    <property type="entry name" value="AlkB-like_sf"/>
</dbReference>
<evidence type="ECO:0000256" key="4">
    <source>
        <dbReference type="ARBA" id="ARBA00022964"/>
    </source>
</evidence>
<evidence type="ECO:0000313" key="9">
    <source>
        <dbReference type="EMBL" id="KAK9686964.1"/>
    </source>
</evidence>
<dbReference type="Pfam" id="PF13532">
    <property type="entry name" value="2OG-FeII_Oxy_2"/>
    <property type="match status" value="1"/>
</dbReference>
<evidence type="ECO:0000256" key="6">
    <source>
        <dbReference type="ARBA" id="ARBA00023004"/>
    </source>
</evidence>
<dbReference type="PANTHER" id="PTHR46030">
    <property type="entry name" value="ALPHA-KETOGLUTARATE-DEPENDENT DIOXYGENASE ALKB HOMOLOG 6"/>
    <property type="match status" value="1"/>
</dbReference>
<comment type="caution">
    <text evidence="9">The sequence shown here is derived from an EMBL/GenBank/DDBJ whole genome shotgun (WGS) entry which is preliminary data.</text>
</comment>
<dbReference type="PANTHER" id="PTHR46030:SF1">
    <property type="entry name" value="ALPHA-KETOGLUTARATE-DEPENDENT DIOXYGENASE ALKB HOMOLOG 6"/>
    <property type="match status" value="1"/>
</dbReference>
<reference evidence="9 10" key="1">
    <citation type="submission" date="2023-04" db="EMBL/GenBank/DDBJ databases">
        <title>Genome of Basidiobolus ranarum AG-B5.</title>
        <authorList>
            <person name="Stajich J.E."/>
            <person name="Carter-House D."/>
            <person name="Gryganskyi A."/>
        </authorList>
    </citation>
    <scope>NUCLEOTIDE SEQUENCE [LARGE SCALE GENOMIC DNA]</scope>
    <source>
        <strain evidence="9 10">AG-B5</strain>
    </source>
</reference>
<keyword evidence="3" id="KW-0479">Metal-binding</keyword>
<feature type="domain" description="Fe2OG dioxygenase" evidence="8">
    <location>
        <begin position="90"/>
        <end position="206"/>
    </location>
</feature>
<dbReference type="PROSITE" id="PS51471">
    <property type="entry name" value="FE2OG_OXY"/>
    <property type="match status" value="1"/>
</dbReference>
<comment type="similarity">
    <text evidence="2">Belongs to the alkB family.</text>
</comment>
<gene>
    <name evidence="9" type="ORF">K7432_014960</name>
</gene>
<proteinExistence type="inferred from homology"/>
<name>A0ABR2VNQ2_9FUNG</name>
<evidence type="ECO:0000256" key="2">
    <source>
        <dbReference type="ARBA" id="ARBA00007879"/>
    </source>
</evidence>
<sequence length="209" mass="23870">MNLTDYQVKGTPATAYYIPDFITEIEETYLRKQVYLAPGNRWVRLRNRRLQSWGGTPSVEGMTSEELEPWLKAPFARFERLGVFKNMGGEANHVLINEYLAGQGIMPHEDGAFYHPTVATISLGSHTLLDFYPLRDGTSSPEFSLLLEPRSLVILTENMYLNYRHGIDETTVDDLSEKSVLNLPHDMVPCVLERTTRLSLTYRSVKKVN</sequence>
<dbReference type="EMBL" id="JASJQH010008737">
    <property type="protein sequence ID" value="KAK9686964.1"/>
    <property type="molecule type" value="Genomic_DNA"/>
</dbReference>